<accession>A0A0L0JWK6</accession>
<dbReference type="Proteomes" id="UP001282288">
    <property type="component" value="Unassembled WGS sequence"/>
</dbReference>
<name>A0A0L0JWK6_9ACTN</name>
<reference evidence="2" key="1">
    <citation type="submission" date="2014-07" db="EMBL/GenBank/DDBJ databases">
        <title>A systematic study of Ichneumonosoma Meijere, Pelmatops Enderlein, Pseudopelmatops Shiraki and Soita Walker (Diptera: Tephritidae).</title>
        <authorList>
            <person name="Chen X.-L."/>
            <person name="Norrbom A."/>
            <person name="Zhu C.-D."/>
        </authorList>
    </citation>
    <scope>NUCLEOTIDE SEQUENCE</scope>
    <source>
        <strain evidence="2">NCPPB 4445</strain>
    </source>
</reference>
<dbReference type="OrthoDB" id="9773549at2"/>
<dbReference type="GeneID" id="69808153"/>
<dbReference type="Gene3D" id="3.40.50.1820">
    <property type="entry name" value="alpha/beta hydrolase"/>
    <property type="match status" value="1"/>
</dbReference>
<comment type="caution">
    <text evidence="2">The sequence shown here is derived from an EMBL/GenBank/DDBJ whole genome shotgun (WGS) entry which is preliminary data.</text>
</comment>
<evidence type="ECO:0000313" key="5">
    <source>
        <dbReference type="Proteomes" id="UP000037151"/>
    </source>
</evidence>
<dbReference type="EMBL" id="JARAWP010000006">
    <property type="protein sequence ID" value="MDX3018486.1"/>
    <property type="molecule type" value="Genomic_DNA"/>
</dbReference>
<sequence length="233" mass="25567">MATFVLVHGAWSGAHDFRKVRGPLRAAGHEVFTPSLTGVGERVHLASPQVGLTTHIADVVNCVRYEDLDEIVLLGFSYGGCVITGALEYIADRVRHLVYLDAFVPDDGEAAGLPGGASAPRVTDLGDSWQLPAPVREFDDPETGAWITARRTPQPIGTFTEPVRLTRPLEDHPFTRTFIKATGDPRPEPPGPFWTAADRVSKSPAWRYREIATNHMIPSNRPEELAELLLELV</sequence>
<dbReference type="EMBL" id="JPPY01000168">
    <property type="protein sequence ID" value="KND30132.1"/>
    <property type="molecule type" value="Genomic_DNA"/>
</dbReference>
<proteinExistence type="predicted"/>
<dbReference type="InterPro" id="IPR052897">
    <property type="entry name" value="Sec-Metab_Biosynth_Hydrolase"/>
</dbReference>
<dbReference type="Proteomes" id="UP001272987">
    <property type="component" value="Unassembled WGS sequence"/>
</dbReference>
<feature type="domain" description="AB hydrolase-1" evidence="1">
    <location>
        <begin position="4"/>
        <end position="227"/>
    </location>
</feature>
<dbReference type="RefSeq" id="WP_010355252.1">
    <property type="nucleotide sequence ID" value="NZ_BCML01000009.1"/>
</dbReference>
<gene>
    <name evidence="2" type="ORF">IQ63_29080</name>
    <name evidence="3" type="ORF">PV399_00075</name>
    <name evidence="4" type="ORF">PV666_11385</name>
</gene>
<dbReference type="Proteomes" id="UP000037151">
    <property type="component" value="Unassembled WGS sequence"/>
</dbReference>
<evidence type="ECO:0000313" key="3">
    <source>
        <dbReference type="EMBL" id="MDX2958119.1"/>
    </source>
</evidence>
<dbReference type="SUPFAM" id="SSF53474">
    <property type="entry name" value="alpha/beta-Hydrolases"/>
    <property type="match status" value="1"/>
</dbReference>
<evidence type="ECO:0000313" key="4">
    <source>
        <dbReference type="EMBL" id="MDX3018486.1"/>
    </source>
</evidence>
<evidence type="ECO:0000313" key="6">
    <source>
        <dbReference type="Proteomes" id="UP001272987"/>
    </source>
</evidence>
<dbReference type="GO" id="GO:0016787">
    <property type="term" value="F:hydrolase activity"/>
    <property type="evidence" value="ECO:0007669"/>
    <property type="project" value="UniProtKB-KW"/>
</dbReference>
<dbReference type="PANTHER" id="PTHR37017:SF11">
    <property type="entry name" value="ESTERASE_LIPASE_THIOESTERASE DOMAIN-CONTAINING PROTEIN"/>
    <property type="match status" value="1"/>
</dbReference>
<evidence type="ECO:0000259" key="1">
    <source>
        <dbReference type="Pfam" id="PF12697"/>
    </source>
</evidence>
<dbReference type="AlphaFoldDB" id="A0A0L0JWK6"/>
<protein>
    <submittedName>
        <fullName evidence="3">Alpha/beta hydrolase</fullName>
    </submittedName>
</protein>
<keyword evidence="6" id="KW-1185">Reference proteome</keyword>
<dbReference type="PATRIC" id="fig|42234.21.peg.5993"/>
<dbReference type="PANTHER" id="PTHR37017">
    <property type="entry name" value="AB HYDROLASE-1 DOMAIN-CONTAINING PROTEIN-RELATED"/>
    <property type="match status" value="1"/>
</dbReference>
<dbReference type="InterPro" id="IPR000073">
    <property type="entry name" value="AB_hydrolase_1"/>
</dbReference>
<dbReference type="InterPro" id="IPR029058">
    <property type="entry name" value="AB_hydrolase_fold"/>
</dbReference>
<dbReference type="Pfam" id="PF12697">
    <property type="entry name" value="Abhydrolase_6"/>
    <property type="match status" value="1"/>
</dbReference>
<dbReference type="EMBL" id="JARAWC010000001">
    <property type="protein sequence ID" value="MDX2958119.1"/>
    <property type="molecule type" value="Genomic_DNA"/>
</dbReference>
<organism evidence="2 5">
    <name type="scientific">Streptomyces acidiscabies</name>
    <dbReference type="NCBI Taxonomy" id="42234"/>
    <lineage>
        <taxon>Bacteria</taxon>
        <taxon>Bacillati</taxon>
        <taxon>Actinomycetota</taxon>
        <taxon>Actinomycetes</taxon>
        <taxon>Kitasatosporales</taxon>
        <taxon>Streptomycetaceae</taxon>
        <taxon>Streptomyces</taxon>
    </lineage>
</organism>
<reference evidence="3 6" key="3">
    <citation type="journal article" date="2023" name="Microb. Genom.">
        <title>Mesoterricola silvestris gen. nov., sp. nov., Mesoterricola sediminis sp. nov., Geothrix oryzae sp. nov., Geothrix edaphica sp. nov., Geothrix rubra sp. nov., and Geothrix limicola sp. nov., six novel members of Acidobacteriota isolated from soils.</title>
        <authorList>
            <person name="Weisberg A.J."/>
            <person name="Pearce E."/>
            <person name="Kramer C.G."/>
            <person name="Chang J.H."/>
            <person name="Clarke C.R."/>
        </authorList>
    </citation>
    <scope>NUCLEOTIDE SEQUENCE [LARGE SCALE GENOMIC DNA]</scope>
    <source>
        <strain evidence="4 6">NB05-1H</strain>
        <strain evidence="3">NRRL_B-16521</strain>
    </source>
</reference>
<keyword evidence="3" id="KW-0378">Hydrolase</keyword>
<reference evidence="5" key="2">
    <citation type="submission" date="2014-07" db="EMBL/GenBank/DDBJ databases">
        <title>Genome sequencing of plant-pathogenic Streptomyces species.</title>
        <authorList>
            <person name="Harrison J."/>
            <person name="Sapp M."/>
            <person name="Thwaites R."/>
            <person name="Studholme D.J."/>
        </authorList>
    </citation>
    <scope>NUCLEOTIDE SEQUENCE [LARGE SCALE GENOMIC DNA]</scope>
    <source>
        <strain evidence="5">NCPPB 4445</strain>
    </source>
</reference>
<evidence type="ECO:0000313" key="2">
    <source>
        <dbReference type="EMBL" id="KND30132.1"/>
    </source>
</evidence>